<feature type="binding site" evidence="11">
    <location>
        <position position="182"/>
    </location>
    <ligand>
        <name>Zn(2+)</name>
        <dbReference type="ChEBI" id="CHEBI:29105"/>
        <label>2</label>
    </ligand>
</feature>
<keyword evidence="16" id="KW-1185">Reference proteome</keyword>
<gene>
    <name evidence="11" type="primary">dnaJ</name>
    <name evidence="15" type="ORF">SAMN06296378_1683</name>
</gene>
<dbReference type="FunFam" id="2.10.230.10:FF:000002">
    <property type="entry name" value="Molecular chaperone DnaJ"/>
    <property type="match status" value="1"/>
</dbReference>
<dbReference type="GO" id="GO:0042026">
    <property type="term" value="P:protein refolding"/>
    <property type="evidence" value="ECO:0007669"/>
    <property type="project" value="TreeGrafter"/>
</dbReference>
<evidence type="ECO:0000256" key="10">
    <source>
        <dbReference type="ARBA" id="ARBA00067609"/>
    </source>
</evidence>
<dbReference type="InterPro" id="IPR002939">
    <property type="entry name" value="DnaJ_C"/>
</dbReference>
<keyword evidence="3 11" id="KW-0479">Metal-binding</keyword>
<comment type="subcellular location">
    <subcellularLocation>
        <location evidence="11">Cytoplasm</location>
    </subcellularLocation>
</comment>
<evidence type="ECO:0000256" key="1">
    <source>
        <dbReference type="ARBA" id="ARBA00022490"/>
    </source>
</evidence>
<evidence type="ECO:0000313" key="15">
    <source>
        <dbReference type="EMBL" id="SOE66149.1"/>
    </source>
</evidence>
<dbReference type="CDD" id="cd10747">
    <property type="entry name" value="DnaJ_C"/>
    <property type="match status" value="1"/>
</dbReference>
<dbReference type="FunFam" id="2.60.260.20:FF:000005">
    <property type="entry name" value="Chaperone protein dnaJ 1, mitochondrial"/>
    <property type="match status" value="1"/>
</dbReference>
<dbReference type="InterPro" id="IPR008971">
    <property type="entry name" value="HSP40/DnaJ_pept-bd"/>
</dbReference>
<dbReference type="Gene3D" id="1.10.287.110">
    <property type="entry name" value="DnaJ domain"/>
    <property type="match status" value="1"/>
</dbReference>
<evidence type="ECO:0000256" key="5">
    <source>
        <dbReference type="ARBA" id="ARBA00022771"/>
    </source>
</evidence>
<evidence type="ECO:0000313" key="16">
    <source>
        <dbReference type="Proteomes" id="UP000219440"/>
    </source>
</evidence>
<dbReference type="AlphaFoldDB" id="A0A2C8ZMD4"/>
<organism evidence="15 16">
    <name type="scientific">Salinibacterium xinjiangense</name>
    <dbReference type="NCBI Taxonomy" id="386302"/>
    <lineage>
        <taxon>Bacteria</taxon>
        <taxon>Bacillati</taxon>
        <taxon>Actinomycetota</taxon>
        <taxon>Actinomycetes</taxon>
        <taxon>Micrococcales</taxon>
        <taxon>Microbacteriaceae</taxon>
        <taxon>Salinibacterium</taxon>
    </lineage>
</organism>
<evidence type="ECO:0000256" key="6">
    <source>
        <dbReference type="ARBA" id="ARBA00022833"/>
    </source>
</evidence>
<dbReference type="PANTHER" id="PTHR43096:SF48">
    <property type="entry name" value="CHAPERONE PROTEIN DNAJ"/>
    <property type="match status" value="1"/>
</dbReference>
<dbReference type="Pfam" id="PF01556">
    <property type="entry name" value="DnaJ_C"/>
    <property type="match status" value="1"/>
</dbReference>
<keyword evidence="2 11" id="KW-0235">DNA replication</keyword>
<sequence>MADHYEVLGVERSATPEEIKKAYRRLARELHPDVNPSEDASERFKSVTHAYDVLSDAQQRQQYDLGPQAGFGGGGANFGFGDIFETFFGGGGGGRSTGPRSRSERGQDALVRVEVDLDEVIFGTKRDLEVNTAVLCETCHGSCTAPGTSPVTCDICRGSGQIQRTVRSLLGNVMTSNPCGTCRGYGTIILNPCATCAGQGRVRASRTIPVDIPAGVETGLRLQMPEQGEVGPAGGPNGDLFLEIKVRHHETFSRSGDDLLATVEVAMTDAILGTRTTVKGLDGDISIEIKPGIQSAEVITIRDRGITHLRGAGRGDLKIGVQVMTPTKLNHKEQELIKQLAGARKATPPHFAHFQQGLFTKLRDRFLNL</sequence>
<keyword evidence="4 11" id="KW-0677">Repeat</keyword>
<evidence type="ECO:0000259" key="13">
    <source>
        <dbReference type="PROSITE" id="PS50076"/>
    </source>
</evidence>
<dbReference type="InterPro" id="IPR012724">
    <property type="entry name" value="DnaJ"/>
</dbReference>
<dbReference type="GO" id="GO:0006260">
    <property type="term" value="P:DNA replication"/>
    <property type="evidence" value="ECO:0007669"/>
    <property type="project" value="UniProtKB-KW"/>
</dbReference>
<keyword evidence="6 11" id="KW-0862">Zinc</keyword>
<evidence type="ECO:0000256" key="7">
    <source>
        <dbReference type="ARBA" id="ARBA00023016"/>
    </source>
</evidence>
<dbReference type="InterPro" id="IPR001623">
    <property type="entry name" value="DnaJ_domain"/>
</dbReference>
<dbReference type="GO" id="GO:0031072">
    <property type="term" value="F:heat shock protein binding"/>
    <property type="evidence" value="ECO:0007669"/>
    <property type="project" value="InterPro"/>
</dbReference>
<keyword evidence="8 11" id="KW-0143">Chaperone</keyword>
<dbReference type="Pfam" id="PF00226">
    <property type="entry name" value="DnaJ"/>
    <property type="match status" value="1"/>
</dbReference>
<dbReference type="GO" id="GO:0009408">
    <property type="term" value="P:response to heat"/>
    <property type="evidence" value="ECO:0007669"/>
    <property type="project" value="InterPro"/>
</dbReference>
<dbReference type="GO" id="GO:0008270">
    <property type="term" value="F:zinc ion binding"/>
    <property type="evidence" value="ECO:0007669"/>
    <property type="project" value="UniProtKB-UniRule"/>
</dbReference>
<dbReference type="OrthoDB" id="9779889at2"/>
<name>A0A2C8ZMD4_9MICO</name>
<feature type="binding site" evidence="11">
    <location>
        <position position="139"/>
    </location>
    <ligand>
        <name>Zn(2+)</name>
        <dbReference type="ChEBI" id="CHEBI:29105"/>
        <label>1</label>
    </ligand>
</feature>
<dbReference type="SUPFAM" id="SSF49493">
    <property type="entry name" value="HSP40/DnaJ peptide-binding domain"/>
    <property type="match status" value="2"/>
</dbReference>
<dbReference type="SUPFAM" id="SSF46565">
    <property type="entry name" value="Chaperone J-domain"/>
    <property type="match status" value="1"/>
</dbReference>
<dbReference type="GO" id="GO:0051082">
    <property type="term" value="F:unfolded protein binding"/>
    <property type="evidence" value="ECO:0007669"/>
    <property type="project" value="UniProtKB-UniRule"/>
</dbReference>
<comment type="cofactor">
    <cofactor evidence="11">
        <name>Zn(2+)</name>
        <dbReference type="ChEBI" id="CHEBI:29105"/>
    </cofactor>
    <text evidence="11">Binds 2 Zn(2+) ions per monomer.</text>
</comment>
<dbReference type="Pfam" id="PF00684">
    <property type="entry name" value="DnaJ_CXXCXGXG"/>
    <property type="match status" value="1"/>
</dbReference>
<dbReference type="Gene3D" id="2.10.230.10">
    <property type="entry name" value="Heat shock protein DnaJ, cysteine-rich domain"/>
    <property type="match status" value="1"/>
</dbReference>
<proteinExistence type="inferred from homology"/>
<feature type="binding site" evidence="11">
    <location>
        <position position="179"/>
    </location>
    <ligand>
        <name>Zn(2+)</name>
        <dbReference type="ChEBI" id="CHEBI:29105"/>
        <label>2</label>
    </ligand>
</feature>
<dbReference type="PROSITE" id="PS51188">
    <property type="entry name" value="ZF_CR"/>
    <property type="match status" value="1"/>
</dbReference>
<dbReference type="NCBIfam" id="NF008035">
    <property type="entry name" value="PRK10767.1"/>
    <property type="match status" value="1"/>
</dbReference>
<dbReference type="Proteomes" id="UP000219440">
    <property type="component" value="Unassembled WGS sequence"/>
</dbReference>
<dbReference type="PANTHER" id="PTHR43096">
    <property type="entry name" value="DNAJ HOMOLOG 1, MITOCHONDRIAL-RELATED"/>
    <property type="match status" value="1"/>
</dbReference>
<evidence type="ECO:0000256" key="8">
    <source>
        <dbReference type="ARBA" id="ARBA00023186"/>
    </source>
</evidence>
<feature type="binding site" evidence="11">
    <location>
        <position position="136"/>
    </location>
    <ligand>
        <name>Zn(2+)</name>
        <dbReference type="ChEBI" id="CHEBI:29105"/>
        <label>1</label>
    </ligand>
</feature>
<comment type="function">
    <text evidence="11">Participates actively in the response to hyperosmotic and heat shock by preventing the aggregation of stress-denatured proteins and by disaggregating proteins, also in an autonomous, DnaK-independent fashion. Unfolded proteins bind initially to DnaJ; upon interaction with the DnaJ-bound protein, DnaK hydrolyzes its bound ATP, resulting in the formation of a stable complex. GrpE releases ADP from DnaK; ATP binding to DnaK triggers the release of the substrate protein, thus completing the reaction cycle. Several rounds of ATP-dependent interactions between DnaJ, DnaK and GrpE are required for fully efficient folding. Also involved, together with DnaK and GrpE, in the DNA replication of plasmids through activation of initiation proteins.</text>
</comment>
<comment type="domain">
    <text evidence="11">The J domain is necessary and sufficient to stimulate DnaK ATPase activity. Zinc center 1 plays an important role in the autonomous, DnaK-independent chaperone activity of DnaJ. Zinc center 2 is essential for interaction with DnaK and for DnaJ activity.</text>
</comment>
<feature type="domain" description="J" evidence="13">
    <location>
        <begin position="3"/>
        <end position="67"/>
    </location>
</feature>
<dbReference type="EMBL" id="OCST01000003">
    <property type="protein sequence ID" value="SOE66149.1"/>
    <property type="molecule type" value="Genomic_DNA"/>
</dbReference>
<dbReference type="CDD" id="cd06257">
    <property type="entry name" value="DnaJ"/>
    <property type="match status" value="1"/>
</dbReference>
<comment type="similarity">
    <text evidence="9 11">Belongs to the DnaJ family.</text>
</comment>
<keyword evidence="7 11" id="KW-0346">Stress response</keyword>
<dbReference type="RefSeq" id="WP_097060776.1">
    <property type="nucleotide sequence ID" value="NZ_BMLC01000001.1"/>
</dbReference>
<dbReference type="InterPro" id="IPR001305">
    <property type="entry name" value="HSP_DnaJ_Cys-rich_dom"/>
</dbReference>
<dbReference type="GO" id="GO:0005524">
    <property type="term" value="F:ATP binding"/>
    <property type="evidence" value="ECO:0007669"/>
    <property type="project" value="InterPro"/>
</dbReference>
<dbReference type="CDD" id="cd10719">
    <property type="entry name" value="DnaJ_zf"/>
    <property type="match status" value="1"/>
</dbReference>
<dbReference type="HAMAP" id="MF_01152">
    <property type="entry name" value="DnaJ"/>
    <property type="match status" value="1"/>
</dbReference>
<dbReference type="SUPFAM" id="SSF57938">
    <property type="entry name" value="DnaJ/Hsp40 cysteine-rich domain"/>
    <property type="match status" value="1"/>
</dbReference>
<dbReference type="SMART" id="SM00271">
    <property type="entry name" value="DnaJ"/>
    <property type="match status" value="1"/>
</dbReference>
<evidence type="ECO:0000256" key="3">
    <source>
        <dbReference type="ARBA" id="ARBA00022723"/>
    </source>
</evidence>
<evidence type="ECO:0000256" key="4">
    <source>
        <dbReference type="ARBA" id="ARBA00022737"/>
    </source>
</evidence>
<feature type="domain" description="CR-type" evidence="14">
    <location>
        <begin position="123"/>
        <end position="205"/>
    </location>
</feature>
<dbReference type="PROSITE" id="PS00636">
    <property type="entry name" value="DNAJ_1"/>
    <property type="match status" value="1"/>
</dbReference>
<evidence type="ECO:0000256" key="12">
    <source>
        <dbReference type="PROSITE-ProRule" id="PRU00546"/>
    </source>
</evidence>
<evidence type="ECO:0000256" key="9">
    <source>
        <dbReference type="ARBA" id="ARBA00061004"/>
    </source>
</evidence>
<accession>A0A2C8ZMD4</accession>
<evidence type="ECO:0000259" key="14">
    <source>
        <dbReference type="PROSITE" id="PS51188"/>
    </source>
</evidence>
<dbReference type="GO" id="GO:0005737">
    <property type="term" value="C:cytoplasm"/>
    <property type="evidence" value="ECO:0007669"/>
    <property type="project" value="UniProtKB-SubCell"/>
</dbReference>
<dbReference type="InterPro" id="IPR036869">
    <property type="entry name" value="J_dom_sf"/>
</dbReference>
<dbReference type="InterPro" id="IPR036410">
    <property type="entry name" value="HSP_DnaJ_Cys-rich_dom_sf"/>
</dbReference>
<keyword evidence="5 11" id="KW-0863">Zinc-finger</keyword>
<reference evidence="15 16" key="1">
    <citation type="submission" date="2017-09" db="EMBL/GenBank/DDBJ databases">
        <authorList>
            <person name="Ehlers B."/>
            <person name="Leendertz F.H."/>
        </authorList>
    </citation>
    <scope>NUCLEOTIDE SEQUENCE [LARGE SCALE GENOMIC DNA]</scope>
    <source>
        <strain evidence="15 16">CGMCC 1.05381</strain>
    </source>
</reference>
<evidence type="ECO:0000256" key="2">
    <source>
        <dbReference type="ARBA" id="ARBA00022705"/>
    </source>
</evidence>
<dbReference type="Gene3D" id="2.60.260.20">
    <property type="entry name" value="Urease metallochaperone UreE, N-terminal domain"/>
    <property type="match status" value="2"/>
</dbReference>
<keyword evidence="1 11" id="KW-0963">Cytoplasm</keyword>
<dbReference type="PROSITE" id="PS50076">
    <property type="entry name" value="DNAJ_2"/>
    <property type="match status" value="1"/>
</dbReference>
<comment type="caution">
    <text evidence="11">Lacks conserved residue(s) required for the propagation of feature annotation.</text>
</comment>
<feature type="binding site" evidence="11">
    <location>
        <position position="153"/>
    </location>
    <ligand>
        <name>Zn(2+)</name>
        <dbReference type="ChEBI" id="CHEBI:29105"/>
        <label>2</label>
    </ligand>
</feature>
<feature type="binding site" evidence="11">
    <location>
        <position position="193"/>
    </location>
    <ligand>
        <name>Zn(2+)</name>
        <dbReference type="ChEBI" id="CHEBI:29105"/>
        <label>1</label>
    </ligand>
</feature>
<comment type="subunit">
    <text evidence="11">Homodimer.</text>
</comment>
<dbReference type="InterPro" id="IPR018253">
    <property type="entry name" value="DnaJ_domain_CS"/>
</dbReference>
<feature type="zinc finger region" description="CR-type" evidence="12">
    <location>
        <begin position="123"/>
        <end position="205"/>
    </location>
</feature>
<feature type="binding site" evidence="11">
    <location>
        <position position="196"/>
    </location>
    <ligand>
        <name>Zn(2+)</name>
        <dbReference type="ChEBI" id="CHEBI:29105"/>
        <label>1</label>
    </ligand>
</feature>
<feature type="binding site" evidence="11">
    <location>
        <position position="156"/>
    </location>
    <ligand>
        <name>Zn(2+)</name>
        <dbReference type="ChEBI" id="CHEBI:29105"/>
        <label>2</label>
    </ligand>
</feature>
<protein>
    <recommendedName>
        <fullName evidence="10 11">Chaperone protein DnaJ</fullName>
    </recommendedName>
</protein>
<evidence type="ECO:0000256" key="11">
    <source>
        <dbReference type="HAMAP-Rule" id="MF_01152"/>
    </source>
</evidence>
<dbReference type="PRINTS" id="PR00625">
    <property type="entry name" value="JDOMAIN"/>
</dbReference>